<proteinExistence type="inferred from homology"/>
<dbReference type="GO" id="GO:0008168">
    <property type="term" value="F:methyltransferase activity"/>
    <property type="evidence" value="ECO:0007669"/>
    <property type="project" value="UniProtKB-KW"/>
</dbReference>
<gene>
    <name evidence="9" type="ORF">GCM10007891_19580</name>
</gene>
<evidence type="ECO:0000256" key="2">
    <source>
        <dbReference type="ARBA" id="ARBA00011900"/>
    </source>
</evidence>
<dbReference type="GO" id="GO:0032259">
    <property type="term" value="P:methylation"/>
    <property type="evidence" value="ECO:0007669"/>
    <property type="project" value="UniProtKB-KW"/>
</dbReference>
<evidence type="ECO:0000313" key="9">
    <source>
        <dbReference type="EMBL" id="GLQ00105.1"/>
    </source>
</evidence>
<dbReference type="EMBL" id="BSND01000005">
    <property type="protein sequence ID" value="GLQ00105.1"/>
    <property type="molecule type" value="Genomic_DNA"/>
</dbReference>
<comment type="similarity">
    <text evidence="1">Belongs to the N(4)/N(6)-methyltransferase family.</text>
</comment>
<evidence type="ECO:0000259" key="8">
    <source>
        <dbReference type="Pfam" id="PF02384"/>
    </source>
</evidence>
<feature type="domain" description="DNA methylase adenine-specific" evidence="8">
    <location>
        <begin position="88"/>
        <end position="385"/>
    </location>
</feature>
<evidence type="ECO:0000256" key="6">
    <source>
        <dbReference type="ARBA" id="ARBA00022747"/>
    </source>
</evidence>
<evidence type="ECO:0000256" key="4">
    <source>
        <dbReference type="ARBA" id="ARBA00022679"/>
    </source>
</evidence>
<dbReference type="InterPro" id="IPR029063">
    <property type="entry name" value="SAM-dependent_MTases_sf"/>
</dbReference>
<reference evidence="9" key="2">
    <citation type="submission" date="2023-01" db="EMBL/GenBank/DDBJ databases">
        <title>Draft genome sequence of Methylophaga thalassica strain NBRC 102424.</title>
        <authorList>
            <person name="Sun Q."/>
            <person name="Mori K."/>
        </authorList>
    </citation>
    <scope>NUCLEOTIDE SEQUENCE</scope>
    <source>
        <strain evidence="9">NBRC 102424</strain>
    </source>
</reference>
<dbReference type="Proteomes" id="UP001161423">
    <property type="component" value="Unassembled WGS sequence"/>
</dbReference>
<dbReference type="PROSITE" id="PS00092">
    <property type="entry name" value="N6_MTASE"/>
    <property type="match status" value="1"/>
</dbReference>
<accession>A0ABQ5TVT7</accession>
<dbReference type="Pfam" id="PF02384">
    <property type="entry name" value="N6_Mtase"/>
    <property type="match status" value="1"/>
</dbReference>
<dbReference type="InterPro" id="IPR003356">
    <property type="entry name" value="DNA_methylase_A-5"/>
</dbReference>
<sequence>MLNMAAKQNFHNTSSYTFQKLLDDPDNIAANLNLFINSFSDDAREIFIDRFKLPEQITRLDKDNLLYLVVSKFAQADLHPEAVSNLQMGYMFEELIRRFSEQSNETAGEHFTPREVIRLMVDLLFYEDADVLSKRGVIRKLYDPACGTGGMLSIAEEYLRELNPDAHLEVYGQELNDESYGICKSDMIIKGQNAKNIHPGNSFSQDGLEDEQFDYMLSNPPFGVEWKKVEKAIKEEANTLGYNGRFGAGLPRVSDGSLLFVQHMISKFNRNGDPSRLAVVLNGSPLFTGSAGSGESEIRRWIIENDWLEAIVALPTDMFYNTGIATYIWIITNQKKPQRKGKVQLINATEFHSPMRKSLGSKRKQVAPEQIKTIAELFGNFEENEQSKIFDNSDFGYQRITVERPLKLNFKVDDERLEHLRDSKAFSKLEEPEQIMITKALETLSERGLYVSRDTFSKDMEKALKQAQVKAGAPLKKAILSALSERDENAEVCTDSKGNPEPDSELRDYENVPLKEDIDSYFQREVIPHVPEAWIDHDKTKVGYEIPFNRHFYKYVPPRPLEDIDAELDEVTAEILELLQEVHV</sequence>
<dbReference type="PANTHER" id="PTHR42933:SF3">
    <property type="entry name" value="TYPE I RESTRICTION ENZYME MJAVIII METHYLASE SUBUNIT"/>
    <property type="match status" value="1"/>
</dbReference>
<keyword evidence="4" id="KW-0808">Transferase</keyword>
<comment type="caution">
    <text evidence="9">The sequence shown here is derived from an EMBL/GenBank/DDBJ whole genome shotgun (WGS) entry which is preliminary data.</text>
</comment>
<evidence type="ECO:0000256" key="1">
    <source>
        <dbReference type="ARBA" id="ARBA00006594"/>
    </source>
</evidence>
<comment type="catalytic activity">
    <reaction evidence="7">
        <text>a 2'-deoxyadenosine in DNA + S-adenosyl-L-methionine = an N(6)-methyl-2'-deoxyadenosine in DNA + S-adenosyl-L-homocysteine + H(+)</text>
        <dbReference type="Rhea" id="RHEA:15197"/>
        <dbReference type="Rhea" id="RHEA-COMP:12418"/>
        <dbReference type="Rhea" id="RHEA-COMP:12419"/>
        <dbReference type="ChEBI" id="CHEBI:15378"/>
        <dbReference type="ChEBI" id="CHEBI:57856"/>
        <dbReference type="ChEBI" id="CHEBI:59789"/>
        <dbReference type="ChEBI" id="CHEBI:90615"/>
        <dbReference type="ChEBI" id="CHEBI:90616"/>
        <dbReference type="EC" id="2.1.1.72"/>
    </reaction>
</comment>
<protein>
    <recommendedName>
        <fullName evidence="2">site-specific DNA-methyltransferase (adenine-specific)</fullName>
        <ecNumber evidence="2">2.1.1.72</ecNumber>
    </recommendedName>
</protein>
<keyword evidence="5" id="KW-0949">S-adenosyl-L-methionine</keyword>
<evidence type="ECO:0000256" key="3">
    <source>
        <dbReference type="ARBA" id="ARBA00022603"/>
    </source>
</evidence>
<evidence type="ECO:0000313" key="10">
    <source>
        <dbReference type="Proteomes" id="UP001161423"/>
    </source>
</evidence>
<dbReference type="CDD" id="cd02440">
    <property type="entry name" value="AdoMet_MTases"/>
    <property type="match status" value="1"/>
</dbReference>
<dbReference type="PANTHER" id="PTHR42933">
    <property type="entry name" value="SLR6095 PROTEIN"/>
    <property type="match status" value="1"/>
</dbReference>
<dbReference type="InterPro" id="IPR051537">
    <property type="entry name" value="DNA_Adenine_Mtase"/>
</dbReference>
<name>A0ABQ5TVT7_9GAMM</name>
<dbReference type="InterPro" id="IPR002052">
    <property type="entry name" value="DNA_methylase_N6_adenine_CS"/>
</dbReference>
<keyword evidence="6" id="KW-0680">Restriction system</keyword>
<dbReference type="SUPFAM" id="SSF53335">
    <property type="entry name" value="S-adenosyl-L-methionine-dependent methyltransferases"/>
    <property type="match status" value="1"/>
</dbReference>
<dbReference type="PRINTS" id="PR00507">
    <property type="entry name" value="N12N6MTFRASE"/>
</dbReference>
<keyword evidence="10" id="KW-1185">Reference proteome</keyword>
<dbReference type="Gene3D" id="3.40.50.150">
    <property type="entry name" value="Vaccinia Virus protein VP39"/>
    <property type="match status" value="1"/>
</dbReference>
<keyword evidence="3 9" id="KW-0489">Methyltransferase</keyword>
<dbReference type="EC" id="2.1.1.72" evidence="2"/>
<evidence type="ECO:0000256" key="7">
    <source>
        <dbReference type="ARBA" id="ARBA00047942"/>
    </source>
</evidence>
<reference evidence="9" key="1">
    <citation type="journal article" date="2014" name="Int. J. Syst. Evol. Microbiol.">
        <title>Complete genome of a new Firmicutes species belonging to the dominant human colonic microbiota ('Ruminococcus bicirculans') reveals two chromosomes and a selective capacity to utilize plant glucans.</title>
        <authorList>
            <consortium name="NISC Comparative Sequencing Program"/>
            <person name="Wegmann U."/>
            <person name="Louis P."/>
            <person name="Goesmann A."/>
            <person name="Henrissat B."/>
            <person name="Duncan S.H."/>
            <person name="Flint H.J."/>
        </authorList>
    </citation>
    <scope>NUCLEOTIDE SEQUENCE</scope>
    <source>
        <strain evidence="9">NBRC 102424</strain>
    </source>
</reference>
<organism evidence="9 10">
    <name type="scientific">Methylophaga thalassica</name>
    <dbReference type="NCBI Taxonomy" id="40223"/>
    <lineage>
        <taxon>Bacteria</taxon>
        <taxon>Pseudomonadati</taxon>
        <taxon>Pseudomonadota</taxon>
        <taxon>Gammaproteobacteria</taxon>
        <taxon>Thiotrichales</taxon>
        <taxon>Piscirickettsiaceae</taxon>
        <taxon>Methylophaga</taxon>
    </lineage>
</organism>
<evidence type="ECO:0000256" key="5">
    <source>
        <dbReference type="ARBA" id="ARBA00022691"/>
    </source>
</evidence>